<feature type="compositionally biased region" description="Low complexity" evidence="1">
    <location>
        <begin position="148"/>
        <end position="157"/>
    </location>
</feature>
<keyword evidence="3" id="KW-1185">Reference proteome</keyword>
<organism evidence="2 3">
    <name type="scientific">Crepidotus variabilis</name>
    <dbReference type="NCBI Taxonomy" id="179855"/>
    <lineage>
        <taxon>Eukaryota</taxon>
        <taxon>Fungi</taxon>
        <taxon>Dikarya</taxon>
        <taxon>Basidiomycota</taxon>
        <taxon>Agaricomycotina</taxon>
        <taxon>Agaricomycetes</taxon>
        <taxon>Agaricomycetidae</taxon>
        <taxon>Agaricales</taxon>
        <taxon>Agaricineae</taxon>
        <taxon>Crepidotaceae</taxon>
        <taxon>Crepidotus</taxon>
    </lineage>
</organism>
<proteinExistence type="predicted"/>
<name>A0A9P6JQM7_9AGAR</name>
<dbReference type="OrthoDB" id="60033at2759"/>
<dbReference type="AlphaFoldDB" id="A0A9P6JQM7"/>
<feature type="compositionally biased region" description="Polar residues" evidence="1">
    <location>
        <begin position="120"/>
        <end position="139"/>
    </location>
</feature>
<sequence>MDLLDNESPNIYITSPTSTTGRFPPPLSMNLHSIHGLNSPTSSPTAADFPSHNMHSHHGGHGSHPLSRQHSYQHMARGDSSSSTPLPSSPGSITMELFDDGSCDPPSGRTSTKRQRLDESGSSVSGPGNGLNISINSSMGGVGPESNMSMMSSVSSPGGVGASGGLASLSVPKKSVRARSDSAPLGYVTPGMHSWAASPSGLGSAGLAAGGMNSMGGAGRPRSGSGMVPRVGVPNIGNMSRNNGQGGQPLLSISGHGESGMNR</sequence>
<feature type="compositionally biased region" description="Low complexity" evidence="1">
    <location>
        <begin position="80"/>
        <end position="92"/>
    </location>
</feature>
<dbReference type="Proteomes" id="UP000807306">
    <property type="component" value="Unassembled WGS sequence"/>
</dbReference>
<feature type="region of interest" description="Disordered" evidence="1">
    <location>
        <begin position="1"/>
        <end position="161"/>
    </location>
</feature>
<accession>A0A9P6JQM7</accession>
<dbReference type="EMBL" id="MU157849">
    <property type="protein sequence ID" value="KAF9528904.1"/>
    <property type="molecule type" value="Genomic_DNA"/>
</dbReference>
<protein>
    <submittedName>
        <fullName evidence="2">Uncharacterized protein</fullName>
    </submittedName>
</protein>
<feature type="compositionally biased region" description="Polar residues" evidence="1">
    <location>
        <begin position="7"/>
        <end position="21"/>
    </location>
</feature>
<feature type="region of interest" description="Disordered" evidence="1">
    <location>
        <begin position="234"/>
        <end position="263"/>
    </location>
</feature>
<feature type="compositionally biased region" description="Polar residues" evidence="1">
    <location>
        <begin position="36"/>
        <end position="45"/>
    </location>
</feature>
<evidence type="ECO:0000256" key="1">
    <source>
        <dbReference type="SAM" id="MobiDB-lite"/>
    </source>
</evidence>
<evidence type="ECO:0000313" key="2">
    <source>
        <dbReference type="EMBL" id="KAF9528904.1"/>
    </source>
</evidence>
<comment type="caution">
    <text evidence="2">The sequence shown here is derived from an EMBL/GenBank/DDBJ whole genome shotgun (WGS) entry which is preliminary data.</text>
</comment>
<reference evidence="2" key="1">
    <citation type="submission" date="2020-11" db="EMBL/GenBank/DDBJ databases">
        <authorList>
            <consortium name="DOE Joint Genome Institute"/>
            <person name="Ahrendt S."/>
            <person name="Riley R."/>
            <person name="Andreopoulos W."/>
            <person name="Labutti K."/>
            <person name="Pangilinan J."/>
            <person name="Ruiz-Duenas F.J."/>
            <person name="Barrasa J.M."/>
            <person name="Sanchez-Garcia M."/>
            <person name="Camarero S."/>
            <person name="Miyauchi S."/>
            <person name="Serrano A."/>
            <person name="Linde D."/>
            <person name="Babiker R."/>
            <person name="Drula E."/>
            <person name="Ayuso-Fernandez I."/>
            <person name="Pacheco R."/>
            <person name="Padilla G."/>
            <person name="Ferreira P."/>
            <person name="Barriuso J."/>
            <person name="Kellner H."/>
            <person name="Castanera R."/>
            <person name="Alfaro M."/>
            <person name="Ramirez L."/>
            <person name="Pisabarro A.G."/>
            <person name="Kuo A."/>
            <person name="Tritt A."/>
            <person name="Lipzen A."/>
            <person name="He G."/>
            <person name="Yan M."/>
            <person name="Ng V."/>
            <person name="Cullen D."/>
            <person name="Martin F."/>
            <person name="Rosso M.-N."/>
            <person name="Henrissat B."/>
            <person name="Hibbett D."/>
            <person name="Martinez A.T."/>
            <person name="Grigoriev I.V."/>
        </authorList>
    </citation>
    <scope>NUCLEOTIDE SEQUENCE</scope>
    <source>
        <strain evidence="2">CBS 506.95</strain>
    </source>
</reference>
<evidence type="ECO:0000313" key="3">
    <source>
        <dbReference type="Proteomes" id="UP000807306"/>
    </source>
</evidence>
<gene>
    <name evidence="2" type="ORF">CPB83DRAFT_288718</name>
</gene>